<proteinExistence type="predicted"/>
<keyword evidence="2" id="KW-0489">Methyltransferase</keyword>
<dbReference type="Gene3D" id="3.40.50.150">
    <property type="entry name" value="Vaccinia Virus protein VP39"/>
    <property type="match status" value="1"/>
</dbReference>
<evidence type="ECO:0000259" key="1">
    <source>
        <dbReference type="Pfam" id="PF08241"/>
    </source>
</evidence>
<dbReference type="STRING" id="323259.Mhun_0217"/>
<dbReference type="OrthoDB" id="147504at2157"/>
<dbReference type="InterPro" id="IPR029063">
    <property type="entry name" value="SAM-dependent_MTases_sf"/>
</dbReference>
<dbReference type="GO" id="GO:0008757">
    <property type="term" value="F:S-adenosylmethionine-dependent methyltransferase activity"/>
    <property type="evidence" value="ECO:0007669"/>
    <property type="project" value="InterPro"/>
</dbReference>
<gene>
    <name evidence="2" type="ordered locus">Mhun_0217</name>
</gene>
<dbReference type="EMBL" id="CP000254">
    <property type="protein sequence ID" value="ABD39989.1"/>
    <property type="molecule type" value="Genomic_DNA"/>
</dbReference>
<dbReference type="InParanoid" id="Q2FMZ7"/>
<protein>
    <submittedName>
        <fullName evidence="2">UbiE/COQ5 methyltransferase</fullName>
    </submittedName>
</protein>
<evidence type="ECO:0000313" key="2">
    <source>
        <dbReference type="EMBL" id="ABD39989.1"/>
    </source>
</evidence>
<dbReference type="KEGG" id="mhu:Mhun_0217"/>
<dbReference type="PANTHER" id="PTHR43591:SF24">
    <property type="entry name" value="2-METHOXY-6-POLYPRENYL-1,4-BENZOQUINOL METHYLASE, MITOCHONDRIAL"/>
    <property type="match status" value="1"/>
</dbReference>
<dbReference type="AlphaFoldDB" id="Q2FMZ7"/>
<dbReference type="CDD" id="cd02440">
    <property type="entry name" value="AdoMet_MTases"/>
    <property type="match status" value="1"/>
</dbReference>
<feature type="domain" description="Methyltransferase type 11" evidence="1">
    <location>
        <begin position="56"/>
        <end position="151"/>
    </location>
</feature>
<reference evidence="3" key="1">
    <citation type="journal article" date="2016" name="Stand. Genomic Sci.">
        <title>Complete genome sequence of Methanospirillum hungatei type strain JF1.</title>
        <authorList>
            <person name="Gunsalus R.P."/>
            <person name="Cook L.E."/>
            <person name="Crable B."/>
            <person name="Rohlin L."/>
            <person name="McDonald E."/>
            <person name="Mouttaki H."/>
            <person name="Sieber J.R."/>
            <person name="Poweleit N."/>
            <person name="Zhou H."/>
            <person name="Lapidus A.L."/>
            <person name="Daligault H.E."/>
            <person name="Land M."/>
            <person name="Gilna P."/>
            <person name="Ivanova N."/>
            <person name="Kyrpides N."/>
            <person name="Culley D.E."/>
            <person name="McInerney M.J."/>
        </authorList>
    </citation>
    <scope>NUCLEOTIDE SEQUENCE [LARGE SCALE GENOMIC DNA]</scope>
    <source>
        <strain evidence="3">ATCC 27890 / DSM 864 / NBRC 100397 / JF-1</strain>
    </source>
</reference>
<dbReference type="PANTHER" id="PTHR43591">
    <property type="entry name" value="METHYLTRANSFERASE"/>
    <property type="match status" value="1"/>
</dbReference>
<evidence type="ECO:0000313" key="3">
    <source>
        <dbReference type="Proteomes" id="UP000001941"/>
    </source>
</evidence>
<keyword evidence="2" id="KW-0808">Transferase</keyword>
<dbReference type="RefSeq" id="WP_011447284.1">
    <property type="nucleotide sequence ID" value="NC_007796.1"/>
</dbReference>
<dbReference type="eggNOG" id="arCOG03529">
    <property type="taxonomic scope" value="Archaea"/>
</dbReference>
<dbReference type="HOGENOM" id="CLU_037990_4_1_2"/>
<dbReference type="GeneID" id="3923873"/>
<dbReference type="InterPro" id="IPR013216">
    <property type="entry name" value="Methyltransf_11"/>
</dbReference>
<dbReference type="GO" id="GO:0032259">
    <property type="term" value="P:methylation"/>
    <property type="evidence" value="ECO:0007669"/>
    <property type="project" value="UniProtKB-KW"/>
</dbReference>
<sequence>MDEEQIKTEISERWNESASRYDTFVSHGIHTDDEKKLWIHAFAKVLPEGNKPLSVLDVGCGTGAIGLIFAEMGHQVTGLDLSEKMMDEGRKKTKERALSMTFLHGDAENPPFPDNHFDVVINRHLLWTLPNPETALKSWKRIIKPGGRVIIIDGLWNDKRLKSLICRRCSEYLGRILDPDTAENLDYSPQLQQNLPHIGGISEAKAVIYFKNAGFEDIITENLMHIRKNQHHRLMWYQKIKPMGTYYLISGTKRA</sequence>
<dbReference type="EnsemblBacteria" id="ABD39989">
    <property type="protein sequence ID" value="ABD39989"/>
    <property type="gene ID" value="Mhun_0217"/>
</dbReference>
<dbReference type="SUPFAM" id="SSF53335">
    <property type="entry name" value="S-adenosyl-L-methionine-dependent methyltransferases"/>
    <property type="match status" value="1"/>
</dbReference>
<name>Q2FMZ7_METHJ</name>
<keyword evidence="3" id="KW-1185">Reference proteome</keyword>
<dbReference type="Pfam" id="PF08241">
    <property type="entry name" value="Methyltransf_11"/>
    <property type="match status" value="1"/>
</dbReference>
<dbReference type="Proteomes" id="UP000001941">
    <property type="component" value="Chromosome"/>
</dbReference>
<accession>Q2FMZ7</accession>
<organism evidence="2 3">
    <name type="scientific">Methanospirillum hungatei JF-1 (strain ATCC 27890 / DSM 864 / NBRC 100397 / JF-1)</name>
    <dbReference type="NCBI Taxonomy" id="323259"/>
    <lineage>
        <taxon>Archaea</taxon>
        <taxon>Methanobacteriati</taxon>
        <taxon>Methanobacteriota</taxon>
        <taxon>Stenosarchaea group</taxon>
        <taxon>Methanomicrobia</taxon>
        <taxon>Methanomicrobiales</taxon>
        <taxon>Methanospirillaceae</taxon>
        <taxon>Methanospirillum</taxon>
    </lineage>
</organism>